<accession>A0A8S9PVS6</accession>
<name>A0A8S9PVS6_BRACR</name>
<dbReference type="Proteomes" id="UP000712600">
    <property type="component" value="Unassembled WGS sequence"/>
</dbReference>
<reference evidence="1" key="1">
    <citation type="submission" date="2019-12" db="EMBL/GenBank/DDBJ databases">
        <title>Genome sequencing and annotation of Brassica cretica.</title>
        <authorList>
            <person name="Studholme D.J."/>
            <person name="Sarris P."/>
        </authorList>
    </citation>
    <scope>NUCLEOTIDE SEQUENCE</scope>
    <source>
        <strain evidence="1">PFS-109/04</strain>
        <tissue evidence="1">Leaf</tissue>
    </source>
</reference>
<organism evidence="1 2">
    <name type="scientific">Brassica cretica</name>
    <name type="common">Mustard</name>
    <dbReference type="NCBI Taxonomy" id="69181"/>
    <lineage>
        <taxon>Eukaryota</taxon>
        <taxon>Viridiplantae</taxon>
        <taxon>Streptophyta</taxon>
        <taxon>Embryophyta</taxon>
        <taxon>Tracheophyta</taxon>
        <taxon>Spermatophyta</taxon>
        <taxon>Magnoliopsida</taxon>
        <taxon>eudicotyledons</taxon>
        <taxon>Gunneridae</taxon>
        <taxon>Pentapetalae</taxon>
        <taxon>rosids</taxon>
        <taxon>malvids</taxon>
        <taxon>Brassicales</taxon>
        <taxon>Brassicaceae</taxon>
        <taxon>Brassiceae</taxon>
        <taxon>Brassica</taxon>
    </lineage>
</organism>
<comment type="caution">
    <text evidence="1">The sequence shown here is derived from an EMBL/GenBank/DDBJ whole genome shotgun (WGS) entry which is preliminary data.</text>
</comment>
<dbReference type="EMBL" id="QGKX02001347">
    <property type="protein sequence ID" value="KAF3524929.1"/>
    <property type="molecule type" value="Genomic_DNA"/>
</dbReference>
<evidence type="ECO:0000313" key="2">
    <source>
        <dbReference type="Proteomes" id="UP000712600"/>
    </source>
</evidence>
<sequence length="131" mass="14581">MFNRKKKQSVLTSLAALSLANHNLGAGGGPRGGAATERFIIRDNLNVTAADIGITSIFGSVFACLAIRTSCNLFRQHLHCSRSPVHLRDKITTLETEMIKRIRICADDVLGDKDSPFYSWRSTAWREMRCI</sequence>
<gene>
    <name evidence="1" type="ORF">F2Q69_00047979</name>
</gene>
<protein>
    <submittedName>
        <fullName evidence="1">Uncharacterized protein</fullName>
    </submittedName>
</protein>
<dbReference type="AlphaFoldDB" id="A0A8S9PVS6"/>
<evidence type="ECO:0000313" key="1">
    <source>
        <dbReference type="EMBL" id="KAF3524929.1"/>
    </source>
</evidence>
<proteinExistence type="predicted"/>